<keyword evidence="8" id="KW-1185">Reference proteome</keyword>
<dbReference type="GO" id="GO:0016787">
    <property type="term" value="F:hydrolase activity"/>
    <property type="evidence" value="ECO:0007669"/>
    <property type="project" value="UniProtKB-KW"/>
</dbReference>
<dbReference type="SUPFAM" id="SSF49899">
    <property type="entry name" value="Concanavalin A-like lectins/glucanases"/>
    <property type="match status" value="1"/>
</dbReference>
<comment type="similarity">
    <text evidence="1 4">Belongs to the glycosyl hydrolase 43 family.</text>
</comment>
<protein>
    <submittedName>
        <fullName evidence="7">Glycoside hydrolase 43 family protein</fullName>
    </submittedName>
</protein>
<feature type="domain" description="Beta-xylosidase C-terminal Concanavalin A-like" evidence="6">
    <location>
        <begin position="329"/>
        <end position="532"/>
    </location>
</feature>
<dbReference type="InterPro" id="IPR013320">
    <property type="entry name" value="ConA-like_dom_sf"/>
</dbReference>
<dbReference type="Gene3D" id="2.115.10.20">
    <property type="entry name" value="Glycosyl hydrolase domain, family 43"/>
    <property type="match status" value="1"/>
</dbReference>
<feature type="signal peptide" evidence="5">
    <location>
        <begin position="1"/>
        <end position="22"/>
    </location>
</feature>
<keyword evidence="5" id="KW-0732">Signal</keyword>
<evidence type="ECO:0000256" key="1">
    <source>
        <dbReference type="ARBA" id="ARBA00009865"/>
    </source>
</evidence>
<dbReference type="PANTHER" id="PTHR42812:SF15">
    <property type="entry name" value="HYDROLASE, PUTATIVE (AFU_ORTHOLOGUE AFUA_2G00930)-RELATED"/>
    <property type="match status" value="1"/>
</dbReference>
<evidence type="ECO:0000256" key="5">
    <source>
        <dbReference type="SAM" id="SignalP"/>
    </source>
</evidence>
<accession>A0ABS3FZU8</accession>
<dbReference type="EMBL" id="JAFLNL010000001">
    <property type="protein sequence ID" value="MBO0352382.1"/>
    <property type="molecule type" value="Genomic_DNA"/>
</dbReference>
<reference evidence="7 8" key="1">
    <citation type="submission" date="2021-03" db="EMBL/GenBank/DDBJ databases">
        <title>Muricauda lutimaris sp. nov. and Muricauda ruestringensis sp. nov, two marine members of the Flavobacteriaceae isolated from deep sea sediments of Western Pacific.</title>
        <authorList>
            <person name="Zhao S."/>
            <person name="Liu R."/>
        </authorList>
    </citation>
    <scope>NUCLEOTIDE SEQUENCE [LARGE SCALE GENOMIC DNA]</scope>
    <source>
        <strain evidence="7 8">BC31-1-A7</strain>
    </source>
</reference>
<proteinExistence type="inferred from homology"/>
<dbReference type="InterPro" id="IPR023296">
    <property type="entry name" value="Glyco_hydro_beta-prop_sf"/>
</dbReference>
<dbReference type="Pfam" id="PF17851">
    <property type="entry name" value="GH43_C2"/>
    <property type="match status" value="1"/>
</dbReference>
<dbReference type="InterPro" id="IPR051795">
    <property type="entry name" value="Glycosyl_Hydrlase_43"/>
</dbReference>
<evidence type="ECO:0000313" key="8">
    <source>
        <dbReference type="Proteomes" id="UP000664044"/>
    </source>
</evidence>
<keyword evidence="3 4" id="KW-0326">Glycosidase</keyword>
<keyword evidence="2 4" id="KW-0378">Hydrolase</keyword>
<feature type="chain" id="PRO_5046464115" evidence="5">
    <location>
        <begin position="23"/>
        <end position="541"/>
    </location>
</feature>
<dbReference type="InterPro" id="IPR006710">
    <property type="entry name" value="Glyco_hydro_43"/>
</dbReference>
<name>A0ABS3FZU8_9FLAO</name>
<evidence type="ECO:0000256" key="2">
    <source>
        <dbReference type="ARBA" id="ARBA00022801"/>
    </source>
</evidence>
<evidence type="ECO:0000313" key="7">
    <source>
        <dbReference type="EMBL" id="MBO0352382.1"/>
    </source>
</evidence>
<dbReference type="InterPro" id="IPR041542">
    <property type="entry name" value="GH43_C2"/>
</dbReference>
<comment type="caution">
    <text evidence="7">The sequence shown here is derived from an EMBL/GenBank/DDBJ whole genome shotgun (WGS) entry which is preliminary data.</text>
</comment>
<evidence type="ECO:0000259" key="6">
    <source>
        <dbReference type="Pfam" id="PF17851"/>
    </source>
</evidence>
<gene>
    <name evidence="7" type="ORF">J0656_00025</name>
</gene>
<dbReference type="CDD" id="cd09001">
    <property type="entry name" value="GH43_FsAxh1-like"/>
    <property type="match status" value="1"/>
</dbReference>
<evidence type="ECO:0000256" key="4">
    <source>
        <dbReference type="RuleBase" id="RU361187"/>
    </source>
</evidence>
<dbReference type="PANTHER" id="PTHR42812">
    <property type="entry name" value="BETA-XYLOSIDASE"/>
    <property type="match status" value="1"/>
</dbReference>
<dbReference type="SUPFAM" id="SSF75005">
    <property type="entry name" value="Arabinanase/levansucrase/invertase"/>
    <property type="match status" value="1"/>
</dbReference>
<dbReference type="Proteomes" id="UP000664044">
    <property type="component" value="Unassembled WGS sequence"/>
</dbReference>
<organism evidence="7 8">
    <name type="scientific">Flagellimonas aurea</name>
    <dbReference type="NCBI Taxonomy" id="2915619"/>
    <lineage>
        <taxon>Bacteria</taxon>
        <taxon>Pseudomonadati</taxon>
        <taxon>Bacteroidota</taxon>
        <taxon>Flavobacteriia</taxon>
        <taxon>Flavobacteriales</taxon>
        <taxon>Flavobacteriaceae</taxon>
        <taxon>Flagellimonas</taxon>
    </lineage>
</organism>
<dbReference type="Gene3D" id="2.60.120.200">
    <property type="match status" value="1"/>
</dbReference>
<sequence>MGCGFLLSLFFLGIINTSGQVAENPIIWADVPDVSVMRVNNTYYMSSTTMHMSPGLPIMKSKDLVNWEIAGYAYDRLVENDKMNLENGKEAYGKGSWASSLRYHDGLFYASTFSATSGKTHVYKTKNPETGPWESHSFEPVLHDNSLFFDDDGRVYMIYGGGQIKLVELLPDASGIKPNGLEKVIIENVNLTFGEGEVGGLPGEGSQIHKINGKYYLFNIASPKSRWERSVIIHRADNIEGPYEGRGALQHEGIAQGGLVNTPDGDWYAMLFGDRGSVGRIPYLVPVTFENGWPVLGVDGKVPQSLNLPDNSKGIFGIVASDEFERDISDPKLPLAWQWNHNPDNNNWDILENPGRLRITTARVDNNVLLAKNTLTQRTFGPKSTASTLIDISQMKNGDIAGLIALQNKYGYVGVKKEDGKNSIVMVESKLDIEGEDEKQGVLAYNDLSTTFKIIEQVPIDQENVHFRIDCDFDTDKAYFYYSLNGKEWQHIGKPLQMIYTFTKHFMGYRFGLFNYATQEAGGYVDFDYYRIDKVPMRKKP</sequence>
<evidence type="ECO:0000256" key="3">
    <source>
        <dbReference type="ARBA" id="ARBA00023295"/>
    </source>
</evidence>
<dbReference type="Pfam" id="PF04616">
    <property type="entry name" value="Glyco_hydro_43"/>
    <property type="match status" value="1"/>
</dbReference>